<keyword evidence="2" id="KW-1185">Reference proteome</keyword>
<proteinExistence type="predicted"/>
<sequence>MSSSTLASYVSGVSVGYDGAPGGGGASVDNSLSNNGAAFQNFAGIQALNQNTGVGASQNAAVTLSVSTGDVNF</sequence>
<organism evidence="1 2">
    <name type="scientific">Sphingobium jiangsuense</name>
    <dbReference type="NCBI Taxonomy" id="870476"/>
    <lineage>
        <taxon>Bacteria</taxon>
        <taxon>Pseudomonadati</taxon>
        <taxon>Pseudomonadota</taxon>
        <taxon>Alphaproteobacteria</taxon>
        <taxon>Sphingomonadales</taxon>
        <taxon>Sphingomonadaceae</taxon>
        <taxon>Sphingobium</taxon>
    </lineage>
</organism>
<protein>
    <submittedName>
        <fullName evidence="1">Uncharacterized protein</fullName>
    </submittedName>
</protein>
<dbReference type="RefSeq" id="WP_188074068.1">
    <property type="nucleotide sequence ID" value="NZ_JACIDT010000052.1"/>
</dbReference>
<accession>A0A7W6BW25</accession>
<gene>
    <name evidence="1" type="ORF">GGR43_004695</name>
</gene>
<dbReference type="AlphaFoldDB" id="A0A7W6BW25"/>
<evidence type="ECO:0000313" key="1">
    <source>
        <dbReference type="EMBL" id="MBB3928944.1"/>
    </source>
</evidence>
<evidence type="ECO:0000313" key="2">
    <source>
        <dbReference type="Proteomes" id="UP000571950"/>
    </source>
</evidence>
<comment type="caution">
    <text evidence="1">The sequence shown here is derived from an EMBL/GenBank/DDBJ whole genome shotgun (WGS) entry which is preliminary data.</text>
</comment>
<dbReference type="EMBL" id="JACIDT010000052">
    <property type="protein sequence ID" value="MBB3928944.1"/>
    <property type="molecule type" value="Genomic_DNA"/>
</dbReference>
<name>A0A7W6BW25_9SPHN</name>
<dbReference type="Proteomes" id="UP000571950">
    <property type="component" value="Unassembled WGS sequence"/>
</dbReference>
<reference evidence="1 2" key="1">
    <citation type="submission" date="2020-08" db="EMBL/GenBank/DDBJ databases">
        <title>Genomic Encyclopedia of Type Strains, Phase IV (KMG-IV): sequencing the most valuable type-strain genomes for metagenomic binning, comparative biology and taxonomic classification.</title>
        <authorList>
            <person name="Goeker M."/>
        </authorList>
    </citation>
    <scope>NUCLEOTIDE SEQUENCE [LARGE SCALE GENOMIC DNA]</scope>
    <source>
        <strain evidence="1 2">DSM 26189</strain>
    </source>
</reference>